<proteinExistence type="predicted"/>
<organism evidence="2 3">
    <name type="scientific">Parapedobacter koreensis</name>
    <dbReference type="NCBI Taxonomy" id="332977"/>
    <lineage>
        <taxon>Bacteria</taxon>
        <taxon>Pseudomonadati</taxon>
        <taxon>Bacteroidota</taxon>
        <taxon>Sphingobacteriia</taxon>
        <taxon>Sphingobacteriales</taxon>
        <taxon>Sphingobacteriaceae</taxon>
        <taxon>Parapedobacter</taxon>
    </lineage>
</organism>
<feature type="domain" description="Antitoxin Xre/MbcA/ParS-like toxin-binding" evidence="1">
    <location>
        <begin position="109"/>
        <end position="156"/>
    </location>
</feature>
<reference evidence="3" key="1">
    <citation type="submission" date="2016-10" db="EMBL/GenBank/DDBJ databases">
        <authorList>
            <person name="Varghese N."/>
            <person name="Submissions S."/>
        </authorList>
    </citation>
    <scope>NUCLEOTIDE SEQUENCE [LARGE SCALE GENOMIC DNA]</scope>
    <source>
        <strain evidence="3">Jip14</strain>
    </source>
</reference>
<dbReference type="OrthoDB" id="5770459at2"/>
<sequence length="159" mass="17954">MVIFVVYLYDKRRKMKTIQYDKPQSSVRDARGIAEPAAIYLSSAQADLFAIPQFESLNEKLPFTQQEWADMLHISERTLQRYLKEQKSFEGLHAEHLHQLAALASIGLAVFGNAAAFEAWLRIPKTILGKEVGFEALRSFGGVQLIADELGRMAYGVYS</sequence>
<name>A0A1H7J2J8_9SPHI</name>
<evidence type="ECO:0000259" key="1">
    <source>
        <dbReference type="Pfam" id="PF09722"/>
    </source>
</evidence>
<evidence type="ECO:0000313" key="2">
    <source>
        <dbReference type="EMBL" id="SEK68190.1"/>
    </source>
</evidence>
<gene>
    <name evidence="2" type="ORF">SAMN05421740_102421</name>
</gene>
<dbReference type="EMBL" id="FNZR01000002">
    <property type="protein sequence ID" value="SEK68190.1"/>
    <property type="molecule type" value="Genomic_DNA"/>
</dbReference>
<keyword evidence="3" id="KW-1185">Reference proteome</keyword>
<protein>
    <submittedName>
        <fullName evidence="2">Putative toxin-antitoxin system antitoxin component, TIGR02293 family</fullName>
    </submittedName>
</protein>
<dbReference type="AlphaFoldDB" id="A0A1H7J2J8"/>
<dbReference type="STRING" id="332977.SAMN05421740_102421"/>
<evidence type="ECO:0000313" key="3">
    <source>
        <dbReference type="Proteomes" id="UP000198916"/>
    </source>
</evidence>
<dbReference type="Proteomes" id="UP000198916">
    <property type="component" value="Unassembled WGS sequence"/>
</dbReference>
<accession>A0A1H7J2J8</accession>
<dbReference type="InterPro" id="IPR024467">
    <property type="entry name" value="Xre/MbcA/ParS-like_toxin-bd"/>
</dbReference>
<dbReference type="Pfam" id="PF09722">
    <property type="entry name" value="Xre_MbcA_ParS_C"/>
    <property type="match status" value="1"/>
</dbReference>